<dbReference type="AlphaFoldDB" id="A0A0G0U3N4"/>
<dbReference type="Proteomes" id="UP000034601">
    <property type="component" value="Unassembled WGS sequence"/>
</dbReference>
<evidence type="ECO:0000313" key="2">
    <source>
        <dbReference type="Proteomes" id="UP000034601"/>
    </source>
</evidence>
<reference evidence="1 2" key="1">
    <citation type="journal article" date="2015" name="Nature">
        <title>rRNA introns, odd ribosomes, and small enigmatic genomes across a large radiation of phyla.</title>
        <authorList>
            <person name="Brown C.T."/>
            <person name="Hug L.A."/>
            <person name="Thomas B.C."/>
            <person name="Sharon I."/>
            <person name="Castelle C.J."/>
            <person name="Singh A."/>
            <person name="Wilkins M.J."/>
            <person name="Williams K.H."/>
            <person name="Banfield J.F."/>
        </authorList>
    </citation>
    <scope>NUCLEOTIDE SEQUENCE [LARGE SCALE GENOMIC DNA]</scope>
</reference>
<organism evidence="1 2">
    <name type="scientific">Candidatus Daviesbacteria bacterium GW2011_GWA2_40_9</name>
    <dbReference type="NCBI Taxonomy" id="1618424"/>
    <lineage>
        <taxon>Bacteria</taxon>
        <taxon>Candidatus Daviesiibacteriota</taxon>
    </lineage>
</organism>
<gene>
    <name evidence="1" type="ORF">UU29_C0003G0066</name>
</gene>
<proteinExistence type="predicted"/>
<name>A0A0G0U3N4_9BACT</name>
<dbReference type="EMBL" id="LCAB01000003">
    <property type="protein sequence ID" value="KKR83664.1"/>
    <property type="molecule type" value="Genomic_DNA"/>
</dbReference>
<comment type="caution">
    <text evidence="1">The sequence shown here is derived from an EMBL/GenBank/DDBJ whole genome shotgun (WGS) entry which is preliminary data.</text>
</comment>
<accession>A0A0G0U3N4</accession>
<protein>
    <submittedName>
        <fullName evidence="1">Uncharacterized protein</fullName>
    </submittedName>
</protein>
<sequence length="92" mass="10593">MITVDEMVESGECPCEVCSSQDATFRAPKNKTYPCLEPEEVQEFKKLVKEVYQIELSDEVARDQGSRLIQLFELQIQNKKSDFKKELEDGTT</sequence>
<evidence type="ECO:0000313" key="1">
    <source>
        <dbReference type="EMBL" id="KKR83664.1"/>
    </source>
</evidence>